<reference evidence="2 3" key="1">
    <citation type="submission" date="2013-04" db="EMBL/GenBank/DDBJ databases">
        <title>The Genome Sequence of Parabacteroides goldsteinii DSM 19448.</title>
        <authorList>
            <consortium name="The Broad Institute Genomics Platform"/>
            <person name="Earl A."/>
            <person name="Ward D."/>
            <person name="Feldgarden M."/>
            <person name="Gevers D."/>
            <person name="Martens E."/>
            <person name="Sakamoto M."/>
            <person name="Benno Y."/>
            <person name="Song Y."/>
            <person name="Liu C."/>
            <person name="Lee J."/>
            <person name="Bolanos M."/>
            <person name="Vaisanen M.L."/>
            <person name="Finegold S.M."/>
            <person name="Walker B."/>
            <person name="Young S."/>
            <person name="Zeng Q."/>
            <person name="Gargeya S."/>
            <person name="Fitzgerald M."/>
            <person name="Haas B."/>
            <person name="Abouelleil A."/>
            <person name="Allen A.W."/>
            <person name="Alvarado L."/>
            <person name="Arachchi H.M."/>
            <person name="Berlin A.M."/>
            <person name="Chapman S.B."/>
            <person name="Gainer-Dewar J."/>
            <person name="Goldberg J."/>
            <person name="Griggs A."/>
            <person name="Gujja S."/>
            <person name="Hansen M."/>
            <person name="Howarth C."/>
            <person name="Imamovic A."/>
            <person name="Ireland A."/>
            <person name="Larimer J."/>
            <person name="McCowan C."/>
            <person name="Murphy C."/>
            <person name="Pearson M."/>
            <person name="Poon T.W."/>
            <person name="Priest M."/>
            <person name="Roberts A."/>
            <person name="Saif S."/>
            <person name="Shea T."/>
            <person name="Sisk P."/>
            <person name="Sykes S."/>
            <person name="Wortman J."/>
            <person name="Nusbaum C."/>
            <person name="Birren B."/>
        </authorList>
    </citation>
    <scope>NUCLEOTIDE SEQUENCE [LARGE SCALE GENOMIC DNA]</scope>
    <source>
        <strain evidence="2 3">DSM 19448</strain>
    </source>
</reference>
<comment type="caution">
    <text evidence="2">The sequence shown here is derived from an EMBL/GenBank/DDBJ whole genome shotgun (WGS) entry which is preliminary data.</text>
</comment>
<dbReference type="InterPro" id="IPR018631">
    <property type="entry name" value="AAA-ATPase-like_dom"/>
</dbReference>
<proteinExistence type="predicted"/>
<dbReference type="Pfam" id="PF09820">
    <property type="entry name" value="AAA-ATPase_like"/>
    <property type="match status" value="1"/>
</dbReference>
<dbReference type="InterPro" id="IPR027417">
    <property type="entry name" value="P-loop_NTPase"/>
</dbReference>
<name>A0A0F5JRA0_9BACT</name>
<dbReference type="EMBL" id="AQHV01000001">
    <property type="protein sequence ID" value="KKB60125.1"/>
    <property type="molecule type" value="Genomic_DNA"/>
</dbReference>
<dbReference type="AlphaFoldDB" id="A0A0F5JRA0"/>
<dbReference type="STRING" id="927665.HMPREF1535_00401"/>
<evidence type="ECO:0000313" key="2">
    <source>
        <dbReference type="EMBL" id="KKB60125.1"/>
    </source>
</evidence>
<organism evidence="2 3">
    <name type="scientific">Parabacteroides goldsteinii DSM 19448 = WAL 12034</name>
    <dbReference type="NCBI Taxonomy" id="927665"/>
    <lineage>
        <taxon>Bacteria</taxon>
        <taxon>Pseudomonadati</taxon>
        <taxon>Bacteroidota</taxon>
        <taxon>Bacteroidia</taxon>
        <taxon>Bacteroidales</taxon>
        <taxon>Tannerellaceae</taxon>
        <taxon>Parabacteroides</taxon>
    </lineage>
</organism>
<evidence type="ECO:0000259" key="1">
    <source>
        <dbReference type="Pfam" id="PF09820"/>
    </source>
</evidence>
<gene>
    <name evidence="2" type="ORF">HMPREF1535_00401</name>
</gene>
<accession>A0A0F5JRA0</accession>
<feature type="domain" description="AAA-ATPase-like" evidence="1">
    <location>
        <begin position="14"/>
        <end position="210"/>
    </location>
</feature>
<sequence>MVRKQKQIMATLYPIGIQNFESLRKDGFLYVDKTALIYQLVQTGRYYFLSRPRRFGKSLLISTLEAYFQGKKELFKGLAMEQLEKDWIEYPILHLDLNTGKYDSVEQLMYVLDDTLHNWELLYGRSETEKTPELRFKGIVRRAYEKTGRRVVILVDEYDKPLLQAIGNEALQEEFRNMLKPFYGVLKTMDGAIRFALLTGVTKFGKVSVFSDLNNLDDLSMRDPYVTLCGISEEELHAYFDDDIHALGASLNLTFEGTCSLLKKQYDGYHFTAGSPGVYNPFSLLNAFKYKQLGSYWFETGTPTYLVELLKRTDYDLYRMAHTETDVDVLNSIDAVSYNPIPVIYQSGYLTIKDYDPEFKMYTLGFPNEEVAEGFTRYLLPFYTSVKAGDTAFQVQHFVRDIRKGDVDAFLVRLQSFFTDTPYELIRNLEVHYQNVLFIVFKLVGFYAQVEYRTSRGRIDLVLQTDRYFYVMEFKLNGTAEEALQQIEDRQYALPFASDPRTLFKIGVSFDNETRNIAEWIVRS</sequence>
<dbReference type="Pfam" id="PF08011">
    <property type="entry name" value="PDDEXK_9"/>
    <property type="match status" value="1"/>
</dbReference>
<dbReference type="Proteomes" id="UP000033047">
    <property type="component" value="Unassembled WGS sequence"/>
</dbReference>
<dbReference type="SUPFAM" id="SSF52540">
    <property type="entry name" value="P-loop containing nucleoside triphosphate hydrolases"/>
    <property type="match status" value="1"/>
</dbReference>
<dbReference type="PANTHER" id="PTHR34825">
    <property type="entry name" value="CONSERVED PROTEIN, WITH A WEAK D-GALACTARATE DEHYDRATASE/ALTRONATE HYDROLASE DOMAIN"/>
    <property type="match status" value="1"/>
</dbReference>
<dbReference type="PATRIC" id="fig|927665.4.peg.403"/>
<evidence type="ECO:0000313" key="3">
    <source>
        <dbReference type="Proteomes" id="UP000033047"/>
    </source>
</evidence>
<protein>
    <recommendedName>
        <fullName evidence="1">AAA-ATPase-like domain-containing protein</fullName>
    </recommendedName>
</protein>
<dbReference type="InterPro" id="IPR012547">
    <property type="entry name" value="PDDEXK_9"/>
</dbReference>
<dbReference type="HOGENOM" id="CLU_021114_0_1_10"/>
<dbReference type="PANTHER" id="PTHR34825:SF1">
    <property type="entry name" value="AAA-ATPASE-LIKE DOMAIN-CONTAINING PROTEIN"/>
    <property type="match status" value="1"/>
</dbReference>